<dbReference type="InterPro" id="IPR045584">
    <property type="entry name" value="Pilin-like"/>
</dbReference>
<proteinExistence type="predicted"/>
<evidence type="ECO:0000313" key="3">
    <source>
        <dbReference type="Proteomes" id="UP000034006"/>
    </source>
</evidence>
<dbReference type="STRING" id="1618387.UW44_C0005G0026"/>
<reference evidence="2 3" key="1">
    <citation type="journal article" date="2015" name="Nature">
        <title>rRNA introns, odd ribosomes, and small enigmatic genomes across a large radiation of phyla.</title>
        <authorList>
            <person name="Brown C.T."/>
            <person name="Hug L.A."/>
            <person name="Thomas B.C."/>
            <person name="Sharon I."/>
            <person name="Castelle C.J."/>
            <person name="Singh A."/>
            <person name="Wilkins M.J."/>
            <person name="Williams K.H."/>
            <person name="Banfield J.F."/>
        </authorList>
    </citation>
    <scope>NUCLEOTIDE SEQUENCE [LARGE SCALE GENOMIC DNA]</scope>
</reference>
<sequence>MKNLYRLPRHFVPPPAALDAQHLRAGRNDGGFTLFEIMLVMALMVAVTAIGIINLARLQSVFSLRSSADEIKAEIQYGRELAVANKDSGLYNVTGSVSTFKLLKNGGEISRYQIPQGMVMTPLSFSWNFTPLTGALNTCSPCQISLFFRGLTEIINIQANGIVD</sequence>
<keyword evidence="1" id="KW-1133">Transmembrane helix</keyword>
<evidence type="ECO:0000313" key="2">
    <source>
        <dbReference type="EMBL" id="KKT51984.1"/>
    </source>
</evidence>
<evidence type="ECO:0008006" key="4">
    <source>
        <dbReference type="Google" id="ProtNLM"/>
    </source>
</evidence>
<keyword evidence="1" id="KW-0472">Membrane</keyword>
<gene>
    <name evidence="2" type="ORF">UW44_C0005G0026</name>
</gene>
<protein>
    <recommendedName>
        <fullName evidence="4">General secretion pathway protein H</fullName>
    </recommendedName>
</protein>
<dbReference type="EMBL" id="LCIH01000005">
    <property type="protein sequence ID" value="KKT51984.1"/>
    <property type="molecule type" value="Genomic_DNA"/>
</dbReference>
<keyword evidence="1" id="KW-0812">Transmembrane</keyword>
<feature type="transmembrane region" description="Helical" evidence="1">
    <location>
        <begin position="37"/>
        <end position="56"/>
    </location>
</feature>
<dbReference type="AlphaFoldDB" id="A0A0G1KVN4"/>
<accession>A0A0G1KVN4</accession>
<name>A0A0G1KVN4_9BACT</name>
<dbReference type="SUPFAM" id="SSF54523">
    <property type="entry name" value="Pili subunits"/>
    <property type="match status" value="1"/>
</dbReference>
<organism evidence="2 3">
    <name type="scientific">Candidatus Collierbacteria bacterium GW2011_GWB2_44_22</name>
    <dbReference type="NCBI Taxonomy" id="1618387"/>
    <lineage>
        <taxon>Bacteria</taxon>
        <taxon>Candidatus Collieribacteriota</taxon>
    </lineage>
</organism>
<comment type="caution">
    <text evidence="2">The sequence shown here is derived from an EMBL/GenBank/DDBJ whole genome shotgun (WGS) entry which is preliminary data.</text>
</comment>
<dbReference type="Proteomes" id="UP000034006">
    <property type="component" value="Unassembled WGS sequence"/>
</dbReference>
<evidence type="ECO:0000256" key="1">
    <source>
        <dbReference type="SAM" id="Phobius"/>
    </source>
</evidence>